<sequence length="53" mass="6228">MTGQERDQVSKITTGRHVAPRLSLRERFRRYQAAVEARYAAWATTTTDWRNFA</sequence>
<dbReference type="GeneID" id="55011131"/>
<dbReference type="EMBL" id="MK411746">
    <property type="protein sequence ID" value="QAY16152.1"/>
    <property type="molecule type" value="Genomic_DNA"/>
</dbReference>
<dbReference type="KEGG" id="vg:55011131"/>
<evidence type="ECO:0000313" key="2">
    <source>
        <dbReference type="Proteomes" id="UP000289206"/>
    </source>
</evidence>
<organism evidence="1 2">
    <name type="scientific">Arthrobacter phage Sonali</name>
    <dbReference type="NCBI Taxonomy" id="2510495"/>
    <lineage>
        <taxon>Viruses</taxon>
        <taxon>Duplodnaviria</taxon>
        <taxon>Heunggongvirae</taxon>
        <taxon>Uroviricota</taxon>
        <taxon>Caudoviricetes</taxon>
        <taxon>Sonalivirus</taxon>
        <taxon>Sonalivirus sonali</taxon>
    </lineage>
</organism>
<evidence type="ECO:0000313" key="1">
    <source>
        <dbReference type="EMBL" id="QAY16152.1"/>
    </source>
</evidence>
<dbReference type="Proteomes" id="UP000289206">
    <property type="component" value="Segment"/>
</dbReference>
<accession>A0A411CQP1</accession>
<gene>
    <name evidence="1" type="primary">40</name>
    <name evidence="1" type="ORF">SEA_SONALI_40</name>
</gene>
<proteinExistence type="predicted"/>
<keyword evidence="2" id="KW-1185">Reference proteome</keyword>
<name>A0A411CQP1_9CAUD</name>
<reference evidence="1 2" key="1">
    <citation type="submission" date="2019-01" db="EMBL/GenBank/DDBJ databases">
        <authorList>
            <person name="Adair T.L."/>
            <person name="Lucas L.G."/>
            <person name="Young A.M."/>
            <person name="Antrich S.C."/>
            <person name="Baird A.G."/>
            <person name="Dunn E.L."/>
            <person name="Fernandes B.I."/>
            <person name="Fraley E.G."/>
            <person name="Ghanem A.X."/>
            <person name="Gilbert M.G."/>
            <person name="Morris T.B."/>
            <person name="Nortch B.D."/>
            <person name="Overcash M.E."/>
            <person name="Pavleszek K.E."/>
            <person name="Pellegrini L.I.O."/>
            <person name="Pham L.T."/>
            <person name="Rule L.S."/>
            <person name="Schultz E.M."/>
            <person name="Smith J."/>
            <person name="Thong B.J."/>
            <person name="Turner H.A."/>
            <person name="Walker G."/>
            <person name="Whitaker Z.J."/>
            <person name="Wilsey R.N."/>
            <person name="Yanney R.L."/>
            <person name="Klyczek K."/>
            <person name="Garlena R.A."/>
            <person name="Russell D.A."/>
            <person name="Pope W.H."/>
            <person name="Jacobs-Sera D."/>
            <person name="Hatfull G.F."/>
        </authorList>
    </citation>
    <scope>NUCLEOTIDE SEQUENCE [LARGE SCALE GENOMIC DNA]</scope>
</reference>
<dbReference type="RefSeq" id="YP_009819713.1">
    <property type="nucleotide sequence ID" value="NC_048152.1"/>
</dbReference>
<protein>
    <submittedName>
        <fullName evidence="1">Uncharacterized protein</fullName>
    </submittedName>
</protein>